<feature type="region of interest" description="Disordered" evidence="1">
    <location>
        <begin position="807"/>
        <end position="844"/>
    </location>
</feature>
<evidence type="ECO:0000313" key="4">
    <source>
        <dbReference type="Proteomes" id="UP001408356"/>
    </source>
</evidence>
<evidence type="ECO:0000259" key="2">
    <source>
        <dbReference type="PROSITE" id="PS50108"/>
    </source>
</evidence>
<feature type="region of interest" description="Disordered" evidence="1">
    <location>
        <begin position="688"/>
        <end position="726"/>
    </location>
</feature>
<name>A0ABR2VA44_9PEZI</name>
<comment type="caution">
    <text evidence="3">The sequence shown here is derived from an EMBL/GenBank/DDBJ whole genome shotgun (WGS) entry which is preliminary data.</text>
</comment>
<evidence type="ECO:0000256" key="1">
    <source>
        <dbReference type="SAM" id="MobiDB-lite"/>
    </source>
</evidence>
<feature type="compositionally biased region" description="Low complexity" evidence="1">
    <location>
        <begin position="699"/>
        <end position="716"/>
    </location>
</feature>
<feature type="domain" description="CRIB" evidence="2">
    <location>
        <begin position="209"/>
        <end position="222"/>
    </location>
</feature>
<proteinExistence type="predicted"/>
<feature type="compositionally biased region" description="Pro residues" evidence="1">
    <location>
        <begin position="31"/>
        <end position="47"/>
    </location>
</feature>
<reference evidence="3 4" key="1">
    <citation type="journal article" date="2024" name="J. Plant Pathol.">
        <title>Sequence and assembly of the genome of Seiridium unicorne, isolate CBS 538.82, causal agent of cypress canker disease.</title>
        <authorList>
            <person name="Scali E."/>
            <person name="Rocca G.D."/>
            <person name="Danti R."/>
            <person name="Garbelotto M."/>
            <person name="Barberini S."/>
            <person name="Baroncelli R."/>
            <person name="Emiliani G."/>
        </authorList>
    </citation>
    <scope>NUCLEOTIDE SEQUENCE [LARGE SCALE GENOMIC DNA]</scope>
    <source>
        <strain evidence="3 4">BM-138-508</strain>
    </source>
</reference>
<dbReference type="Proteomes" id="UP001408356">
    <property type="component" value="Unassembled WGS sequence"/>
</dbReference>
<feature type="compositionally biased region" description="Polar residues" evidence="1">
    <location>
        <begin position="159"/>
        <end position="169"/>
    </location>
</feature>
<dbReference type="InterPro" id="IPR000095">
    <property type="entry name" value="CRIB_dom"/>
</dbReference>
<gene>
    <name evidence="3" type="ORF">SUNI508_03763</name>
</gene>
<keyword evidence="4" id="KW-1185">Reference proteome</keyword>
<sequence>MYSPLPIYSAPKKSRRWNPTKGSASLKPAPETSPPPTASSTTAPPPKLFQSFSDLLDPAVDGPPSPERLRALANQMRQTSVADKHQSQQTTSSGSSSVLSTASDRPSWEHGAESLTLSRKSSQRSTTSSMPSRERPESVQIFGKTIFNRRGKGRRESSDLGSSNSSQHSAEGPGDAAAPVSREQHFLNSMLARRKGSRDDESSQRKVQISGPYNFQHLAHTEKDNAPQLDRSSRMELAHEFAEMRRGRRPTNASLRGVPPTGARYSEFPPETYSAQQDPSAGLHVSPCIRPEQAGARQDLPPPVPKRSIKRTQSQEQIRAPPPRPPRSPTDHSFGPPMPPPPRISSRGSMRPEGMGSLGILNMDRPTTGSGIKMPHPIVFPYKWEAPLQSTATLHAAPVEQQHVSPNDQRFSHAITTPDNAAWPLSTELATTPLPDVPEEEESYRFSRSRISVTSNSSSLRGSVSVPLLRQMSQSQAATTARPPSGASETLGRFDLLAAQRALRANCDDESIYDELAQGSWEDDIDYCYEHAAEADCDYAWERPSMDLIREEEPVDPLDTTGMRYPSHGFGSSGLLSPPGRDDVPALSPVSQISIGTQNEARTPTVAVVPVTSNFSLPRRDSSALLLRSHNRNVSHADSFKEANGFDLSPSLLIPSDYHQQMLLHERGELREEDEDLFVAPLSPSGTHFAKSSTRMHVRSSASTTDSTFSDRSGFSNRHKSNTSTSTILTRWTSNSTTTATVDAWQPDEKEQHAVSNFEKTIISPLPELDEARFRRDLSTERHARTQSHANVLVKSNSDMTISDQVRSGNENLKTRRRAKTTSRSHNQAPVTLGLFPPTTGGRF</sequence>
<evidence type="ECO:0000313" key="3">
    <source>
        <dbReference type="EMBL" id="KAK9423747.1"/>
    </source>
</evidence>
<feature type="region of interest" description="Disordered" evidence="1">
    <location>
        <begin position="1"/>
        <end position="354"/>
    </location>
</feature>
<dbReference type="PROSITE" id="PS50108">
    <property type="entry name" value="CRIB"/>
    <property type="match status" value="1"/>
</dbReference>
<feature type="compositionally biased region" description="Low complexity" evidence="1">
    <location>
        <begin position="87"/>
        <end position="103"/>
    </location>
</feature>
<dbReference type="EMBL" id="JARVKF010000057">
    <property type="protein sequence ID" value="KAK9423747.1"/>
    <property type="molecule type" value="Genomic_DNA"/>
</dbReference>
<protein>
    <recommendedName>
        <fullName evidence="2">CRIB domain-containing protein</fullName>
    </recommendedName>
</protein>
<accession>A0ABR2VA44</accession>
<organism evidence="3 4">
    <name type="scientific">Seiridium unicorne</name>
    <dbReference type="NCBI Taxonomy" id="138068"/>
    <lineage>
        <taxon>Eukaryota</taxon>
        <taxon>Fungi</taxon>
        <taxon>Dikarya</taxon>
        <taxon>Ascomycota</taxon>
        <taxon>Pezizomycotina</taxon>
        <taxon>Sordariomycetes</taxon>
        <taxon>Xylariomycetidae</taxon>
        <taxon>Amphisphaeriales</taxon>
        <taxon>Sporocadaceae</taxon>
        <taxon>Seiridium</taxon>
    </lineage>
</organism>
<feature type="compositionally biased region" description="Basic and acidic residues" evidence="1">
    <location>
        <begin position="219"/>
        <end position="245"/>
    </location>
</feature>
<feature type="compositionally biased region" description="Low complexity" evidence="1">
    <location>
        <begin position="114"/>
        <end position="131"/>
    </location>
</feature>